<sequence length="76" mass="8883">MITGTVRFSGQQRGEVVLMHLMTIHLSKDLHTSPSFIYNPQPLFQQHHCVFLKHTKNHIPFYLSFLSLFALLRVSF</sequence>
<gene>
    <name evidence="1" type="ORF">L6452_21782</name>
</gene>
<evidence type="ECO:0000313" key="1">
    <source>
        <dbReference type="EMBL" id="KAI3714822.1"/>
    </source>
</evidence>
<evidence type="ECO:0000313" key="2">
    <source>
        <dbReference type="Proteomes" id="UP001055879"/>
    </source>
</evidence>
<accession>A0ACB9AY88</accession>
<protein>
    <submittedName>
        <fullName evidence="1">Uncharacterized protein</fullName>
    </submittedName>
</protein>
<reference evidence="2" key="1">
    <citation type="journal article" date="2022" name="Mol. Ecol. Resour.">
        <title>The genomes of chicory, endive, great burdock and yacon provide insights into Asteraceae palaeo-polyploidization history and plant inulin production.</title>
        <authorList>
            <person name="Fan W."/>
            <person name="Wang S."/>
            <person name="Wang H."/>
            <person name="Wang A."/>
            <person name="Jiang F."/>
            <person name="Liu H."/>
            <person name="Zhao H."/>
            <person name="Xu D."/>
            <person name="Zhang Y."/>
        </authorList>
    </citation>
    <scope>NUCLEOTIDE SEQUENCE [LARGE SCALE GENOMIC DNA]</scope>
    <source>
        <strain evidence="2">cv. Niubang</strain>
    </source>
</reference>
<keyword evidence="2" id="KW-1185">Reference proteome</keyword>
<reference evidence="1 2" key="2">
    <citation type="journal article" date="2022" name="Mol. Ecol. Resour.">
        <title>The genomes of chicory, endive, great burdock and yacon provide insights into Asteraceae paleo-polyploidization history and plant inulin production.</title>
        <authorList>
            <person name="Fan W."/>
            <person name="Wang S."/>
            <person name="Wang H."/>
            <person name="Wang A."/>
            <person name="Jiang F."/>
            <person name="Liu H."/>
            <person name="Zhao H."/>
            <person name="Xu D."/>
            <person name="Zhang Y."/>
        </authorList>
    </citation>
    <scope>NUCLEOTIDE SEQUENCE [LARGE SCALE GENOMIC DNA]</scope>
    <source>
        <strain evidence="2">cv. Niubang</strain>
    </source>
</reference>
<dbReference type="EMBL" id="CM042053">
    <property type="protein sequence ID" value="KAI3714822.1"/>
    <property type="molecule type" value="Genomic_DNA"/>
</dbReference>
<comment type="caution">
    <text evidence="1">The sequence shown here is derived from an EMBL/GenBank/DDBJ whole genome shotgun (WGS) entry which is preliminary data.</text>
</comment>
<proteinExistence type="predicted"/>
<organism evidence="1 2">
    <name type="scientific">Arctium lappa</name>
    <name type="common">Greater burdock</name>
    <name type="synonym">Lappa major</name>
    <dbReference type="NCBI Taxonomy" id="4217"/>
    <lineage>
        <taxon>Eukaryota</taxon>
        <taxon>Viridiplantae</taxon>
        <taxon>Streptophyta</taxon>
        <taxon>Embryophyta</taxon>
        <taxon>Tracheophyta</taxon>
        <taxon>Spermatophyta</taxon>
        <taxon>Magnoliopsida</taxon>
        <taxon>eudicotyledons</taxon>
        <taxon>Gunneridae</taxon>
        <taxon>Pentapetalae</taxon>
        <taxon>asterids</taxon>
        <taxon>campanulids</taxon>
        <taxon>Asterales</taxon>
        <taxon>Asteraceae</taxon>
        <taxon>Carduoideae</taxon>
        <taxon>Cardueae</taxon>
        <taxon>Arctiinae</taxon>
        <taxon>Arctium</taxon>
    </lineage>
</organism>
<name>A0ACB9AY88_ARCLA</name>
<dbReference type="Proteomes" id="UP001055879">
    <property type="component" value="Linkage Group LG07"/>
</dbReference>